<evidence type="ECO:0000313" key="4">
    <source>
        <dbReference type="EMBL" id="KAK9967261.1"/>
    </source>
</evidence>
<feature type="domain" description="Immunoglobulin subtype 2" evidence="2">
    <location>
        <begin position="131"/>
        <end position="218"/>
    </location>
</feature>
<feature type="domain" description="Immunoglobulin" evidence="3">
    <location>
        <begin position="19"/>
        <end position="121"/>
    </location>
</feature>
<accession>A0AAW2A0I4</accession>
<gene>
    <name evidence="4" type="ORF">ABG768_001668</name>
</gene>
<feature type="domain" description="Immunoglobulin" evidence="3">
    <location>
        <begin position="125"/>
        <end position="227"/>
    </location>
</feature>
<dbReference type="EMBL" id="JAWDJR010000010">
    <property type="protein sequence ID" value="KAK9967261.1"/>
    <property type="molecule type" value="Genomic_DNA"/>
</dbReference>
<feature type="domain" description="Immunoglobulin" evidence="3">
    <location>
        <begin position="237"/>
        <end position="341"/>
    </location>
</feature>
<keyword evidence="5" id="KW-1185">Reference proteome</keyword>
<dbReference type="PANTHER" id="PTHR21063:SF4">
    <property type="entry name" value="CD48 ANTIGEN-RELATED"/>
    <property type="match status" value="1"/>
</dbReference>
<keyword evidence="1" id="KW-0472">Membrane</keyword>
<dbReference type="Pfam" id="PF07686">
    <property type="entry name" value="V-set"/>
    <property type="match status" value="3"/>
</dbReference>
<dbReference type="SMART" id="SM00409">
    <property type="entry name" value="IG"/>
    <property type="match status" value="3"/>
</dbReference>
<dbReference type="SMART" id="SM00408">
    <property type="entry name" value="IGc2"/>
    <property type="match status" value="3"/>
</dbReference>
<dbReference type="InterPro" id="IPR003598">
    <property type="entry name" value="Ig_sub2"/>
</dbReference>
<feature type="domain" description="Immunoglobulin subtype 2" evidence="2">
    <location>
        <begin position="25"/>
        <end position="110"/>
    </location>
</feature>
<dbReference type="Proteomes" id="UP001479290">
    <property type="component" value="Unassembled WGS sequence"/>
</dbReference>
<organism evidence="4 5">
    <name type="scientific">Culter alburnus</name>
    <name type="common">Topmouth culter</name>
    <dbReference type="NCBI Taxonomy" id="194366"/>
    <lineage>
        <taxon>Eukaryota</taxon>
        <taxon>Metazoa</taxon>
        <taxon>Chordata</taxon>
        <taxon>Craniata</taxon>
        <taxon>Vertebrata</taxon>
        <taxon>Euteleostomi</taxon>
        <taxon>Actinopterygii</taxon>
        <taxon>Neopterygii</taxon>
        <taxon>Teleostei</taxon>
        <taxon>Ostariophysi</taxon>
        <taxon>Cypriniformes</taxon>
        <taxon>Xenocyprididae</taxon>
        <taxon>Xenocypridinae</taxon>
        <taxon>Culter</taxon>
    </lineage>
</organism>
<keyword evidence="1" id="KW-0812">Transmembrane</keyword>
<dbReference type="PANTHER" id="PTHR21063">
    <property type="entry name" value="LFA-3"/>
    <property type="match status" value="1"/>
</dbReference>
<evidence type="ECO:0000256" key="1">
    <source>
        <dbReference type="SAM" id="Phobius"/>
    </source>
</evidence>
<feature type="transmembrane region" description="Helical" evidence="1">
    <location>
        <begin position="349"/>
        <end position="371"/>
    </location>
</feature>
<sequence length="398" mass="44400">MFYVFICTGASVSGADTDRVSVSVNEGDPVTLNTDVKINHRDRIKWFINNNRIAQIIGNISICTDVQCNEGTERFRDRLKLDKQTGSLTIMNTRITDSGEYELQITSSKSDSLKIFTVTVSGAVVVSVFVNEGDSVTLHTDITTNQQDRIKWYFNHTRIAQINGDLSNTCTDVQCNNSGTERFRDRLKLDHQTGSLTIMNITNTHSGEYHLEITSRNSEKIFNVTVYGVSAAERDEVKKLSVKEGESVTLDPGVTKNLNDVIKWYFNEILIAEITGDQSKICTDVQCEERFRDRLKVNHQTGSLTIMNITNTDDGLYKLEITSSSSSFSIRRFKNFRVTVTGDSGLSSAAVVGIVAVLLVAAAVTAGVIYYRERKRSEPEACTMMVVEQTQGYRISLS</sequence>
<proteinExistence type="predicted"/>
<evidence type="ECO:0000313" key="5">
    <source>
        <dbReference type="Proteomes" id="UP001479290"/>
    </source>
</evidence>
<evidence type="ECO:0000259" key="2">
    <source>
        <dbReference type="SMART" id="SM00408"/>
    </source>
</evidence>
<dbReference type="InterPro" id="IPR013106">
    <property type="entry name" value="Ig_V-set"/>
</dbReference>
<evidence type="ECO:0000259" key="3">
    <source>
        <dbReference type="SMART" id="SM00409"/>
    </source>
</evidence>
<name>A0AAW2A0I4_CULAL</name>
<dbReference type="SUPFAM" id="SSF48726">
    <property type="entry name" value="Immunoglobulin"/>
    <property type="match status" value="3"/>
</dbReference>
<reference evidence="4 5" key="1">
    <citation type="submission" date="2024-05" db="EMBL/GenBank/DDBJ databases">
        <title>A high-quality chromosomal-level genome assembly of Topmouth culter (Culter alburnus).</title>
        <authorList>
            <person name="Zhao H."/>
        </authorList>
    </citation>
    <scope>NUCLEOTIDE SEQUENCE [LARGE SCALE GENOMIC DNA]</scope>
    <source>
        <strain evidence="4">CATC2023</strain>
        <tissue evidence="4">Muscle</tissue>
    </source>
</reference>
<feature type="domain" description="Immunoglobulin subtype 2" evidence="2">
    <location>
        <begin position="243"/>
        <end position="326"/>
    </location>
</feature>
<comment type="caution">
    <text evidence="4">The sequence shown here is derived from an EMBL/GenBank/DDBJ whole genome shotgun (WGS) entry which is preliminary data.</text>
</comment>
<dbReference type="AlphaFoldDB" id="A0AAW2A0I4"/>
<protein>
    <submittedName>
        <fullName evidence="4">Uncharacterized protein</fullName>
    </submittedName>
</protein>
<dbReference type="InterPro" id="IPR013783">
    <property type="entry name" value="Ig-like_fold"/>
</dbReference>
<dbReference type="InterPro" id="IPR036179">
    <property type="entry name" value="Ig-like_dom_sf"/>
</dbReference>
<dbReference type="InterPro" id="IPR003599">
    <property type="entry name" value="Ig_sub"/>
</dbReference>
<keyword evidence="1" id="KW-1133">Transmembrane helix</keyword>
<dbReference type="Gene3D" id="2.60.40.10">
    <property type="entry name" value="Immunoglobulins"/>
    <property type="match status" value="3"/>
</dbReference>